<dbReference type="Proteomes" id="UP000076744">
    <property type="component" value="Unassembled WGS sequence"/>
</dbReference>
<comment type="caution">
    <text evidence="2">The sequence shown here is derived from an EMBL/GenBank/DDBJ whole genome shotgun (WGS) entry which is preliminary data.</text>
</comment>
<gene>
    <name evidence="2" type="ORF">ISF_04619</name>
</gene>
<dbReference type="AlphaFoldDB" id="A0A162MLX1"/>
<keyword evidence="3" id="KW-1185">Reference proteome</keyword>
<evidence type="ECO:0000313" key="2">
    <source>
        <dbReference type="EMBL" id="OAA63910.1"/>
    </source>
</evidence>
<proteinExistence type="predicted"/>
<name>A0A162MLX1_CORFA</name>
<accession>A0A162MLX1</accession>
<protein>
    <submittedName>
        <fullName evidence="2">Uncharacterized protein</fullName>
    </submittedName>
</protein>
<dbReference type="GeneID" id="30020911"/>
<sequence>MPHVSVYRISEETTTPEPEVVPDDRDMPTALKIARDVAKTEPLLKMATDSSYPPRERRGYLISAKCIYKLAWLYIGDDTKSAEDENPNLRDWGAKIIDVELRVDRECPES</sequence>
<organism evidence="2 3">
    <name type="scientific">Cordyceps fumosorosea (strain ARSEF 2679)</name>
    <name type="common">Isaria fumosorosea</name>
    <dbReference type="NCBI Taxonomy" id="1081104"/>
    <lineage>
        <taxon>Eukaryota</taxon>
        <taxon>Fungi</taxon>
        <taxon>Dikarya</taxon>
        <taxon>Ascomycota</taxon>
        <taxon>Pezizomycotina</taxon>
        <taxon>Sordariomycetes</taxon>
        <taxon>Hypocreomycetidae</taxon>
        <taxon>Hypocreales</taxon>
        <taxon>Cordycipitaceae</taxon>
        <taxon>Cordyceps</taxon>
    </lineage>
</organism>
<evidence type="ECO:0000313" key="3">
    <source>
        <dbReference type="Proteomes" id="UP000076744"/>
    </source>
</evidence>
<dbReference type="RefSeq" id="XP_018704559.1">
    <property type="nucleotide sequence ID" value="XM_018848225.1"/>
</dbReference>
<feature type="region of interest" description="Disordered" evidence="1">
    <location>
        <begin position="1"/>
        <end position="25"/>
    </location>
</feature>
<reference evidence="2 3" key="1">
    <citation type="journal article" date="2016" name="Genome Biol. Evol.">
        <title>Divergent and convergent evolution of fungal pathogenicity.</title>
        <authorList>
            <person name="Shang Y."/>
            <person name="Xiao G."/>
            <person name="Zheng P."/>
            <person name="Cen K."/>
            <person name="Zhan S."/>
            <person name="Wang C."/>
        </authorList>
    </citation>
    <scope>NUCLEOTIDE SEQUENCE [LARGE SCALE GENOMIC DNA]</scope>
    <source>
        <strain evidence="2 3">ARSEF 2679</strain>
    </source>
</reference>
<evidence type="ECO:0000256" key="1">
    <source>
        <dbReference type="SAM" id="MobiDB-lite"/>
    </source>
</evidence>
<dbReference type="EMBL" id="AZHB01000010">
    <property type="protein sequence ID" value="OAA63910.1"/>
    <property type="molecule type" value="Genomic_DNA"/>
</dbReference>